<dbReference type="SUPFAM" id="SSF74650">
    <property type="entry name" value="Galactose mutarotase-like"/>
    <property type="match status" value="1"/>
</dbReference>
<dbReference type="EMBL" id="MDHN01000010">
    <property type="protein sequence ID" value="OFC71866.1"/>
    <property type="molecule type" value="Genomic_DNA"/>
</dbReference>
<keyword evidence="3 4" id="KW-0413">Isomerase</keyword>
<dbReference type="Proteomes" id="UP000175691">
    <property type="component" value="Unassembled WGS sequence"/>
</dbReference>
<accession>A0A1E7ZED5</accession>
<sequence length="283" mass="31300">MSICDSISVEESSGITFLQVDNAFATSRISLFGAHVLSFVPKSDNVDRLWLSPHAFLNGERPIRGGIPICWPWFADNHGREKGELPAHGFLRTQTWQIQSSEDTEAGTRIVLTPNFSRGEGFEYDCQVSYEILVGEQLSVTLKTENTGIVPFTFNAALHSYFAVESIGKTEITGIEGEYKDKLEDWAIKPTPSPYVFSGETDRIHQHAAPDVTIDVENTALTRVTSMGHDSIVVWNPWQGAASIADMDAFGYRHMLCIETSVTNGVTIEPDHAHSITQIVTPL</sequence>
<gene>
    <name evidence="6" type="ORF">BFC18_06855</name>
</gene>
<evidence type="ECO:0000256" key="1">
    <source>
        <dbReference type="ARBA" id="ARBA00001096"/>
    </source>
</evidence>
<evidence type="ECO:0000313" key="7">
    <source>
        <dbReference type="Proteomes" id="UP000175691"/>
    </source>
</evidence>
<dbReference type="Pfam" id="PF01263">
    <property type="entry name" value="Aldose_epim"/>
    <property type="match status" value="1"/>
</dbReference>
<dbReference type="AlphaFoldDB" id="A0A1E7ZED5"/>
<dbReference type="Gene3D" id="2.70.98.10">
    <property type="match status" value="1"/>
</dbReference>
<organism evidence="6 7">
    <name type="scientific">Alteromonas confluentis</name>
    <dbReference type="NCBI Taxonomy" id="1656094"/>
    <lineage>
        <taxon>Bacteria</taxon>
        <taxon>Pseudomonadati</taxon>
        <taxon>Pseudomonadota</taxon>
        <taxon>Gammaproteobacteria</taxon>
        <taxon>Alteromonadales</taxon>
        <taxon>Alteromonadaceae</taxon>
        <taxon>Alteromonas/Salinimonas group</taxon>
        <taxon>Alteromonas</taxon>
    </lineage>
</organism>
<dbReference type="PANTHER" id="PTHR11122:SF13">
    <property type="entry name" value="GLUCOSE-6-PHOSPHATE 1-EPIMERASE"/>
    <property type="match status" value="1"/>
</dbReference>
<proteinExistence type="inferred from homology"/>
<evidence type="ECO:0000256" key="2">
    <source>
        <dbReference type="ARBA" id="ARBA00005866"/>
    </source>
</evidence>
<dbReference type="OrthoDB" id="9790727at2"/>
<dbReference type="GO" id="GO:0047938">
    <property type="term" value="F:glucose-6-phosphate 1-epimerase activity"/>
    <property type="evidence" value="ECO:0007669"/>
    <property type="project" value="UniProtKB-UniRule"/>
</dbReference>
<evidence type="ECO:0000256" key="4">
    <source>
        <dbReference type="PIRNR" id="PIRNR016020"/>
    </source>
</evidence>
<protein>
    <recommendedName>
        <fullName evidence="4">Putative glucose-6-phosphate 1-epimerase</fullName>
        <ecNumber evidence="4">5.1.3.15</ecNumber>
    </recommendedName>
</protein>
<reference evidence="6 7" key="1">
    <citation type="submission" date="2016-08" db="EMBL/GenBank/DDBJ databases">
        <authorList>
            <person name="Seilhamer J.J."/>
        </authorList>
    </citation>
    <scope>NUCLEOTIDE SEQUENCE [LARGE SCALE GENOMIC DNA]</scope>
    <source>
        <strain evidence="6 7">KCTC 42603</strain>
    </source>
</reference>
<dbReference type="PANTHER" id="PTHR11122">
    <property type="entry name" value="APOSPORY-ASSOCIATED PROTEIN C-RELATED"/>
    <property type="match status" value="1"/>
</dbReference>
<dbReference type="InterPro" id="IPR025532">
    <property type="entry name" value="G6P_1-epimerase"/>
</dbReference>
<comment type="similarity">
    <text evidence="2 4">Belongs to the glucose-6-phosphate 1-epimerase family.</text>
</comment>
<evidence type="ECO:0000256" key="5">
    <source>
        <dbReference type="PIRSR" id="PIRSR016020-1"/>
    </source>
</evidence>
<evidence type="ECO:0000313" key="6">
    <source>
        <dbReference type="EMBL" id="OFC71866.1"/>
    </source>
</evidence>
<name>A0A1E7ZED5_9ALTE</name>
<dbReference type="GO" id="GO:0030246">
    <property type="term" value="F:carbohydrate binding"/>
    <property type="evidence" value="ECO:0007669"/>
    <property type="project" value="UniProtKB-UniRule"/>
</dbReference>
<dbReference type="EC" id="5.1.3.15" evidence="4"/>
<dbReference type="RefSeq" id="WP_070124235.1">
    <property type="nucleotide sequence ID" value="NZ_MDHN01000010.1"/>
</dbReference>
<dbReference type="PIRSF" id="PIRSF016020">
    <property type="entry name" value="PHexose_mutarotase"/>
    <property type="match status" value="1"/>
</dbReference>
<evidence type="ECO:0000256" key="3">
    <source>
        <dbReference type="ARBA" id="ARBA00023235"/>
    </source>
</evidence>
<comment type="caution">
    <text evidence="6">The sequence shown here is derived from an EMBL/GenBank/DDBJ whole genome shotgun (WGS) entry which is preliminary data.</text>
</comment>
<keyword evidence="7" id="KW-1185">Reference proteome</keyword>
<dbReference type="CDD" id="cd09020">
    <property type="entry name" value="D-hex-6-P-epi_like"/>
    <property type="match status" value="1"/>
</dbReference>
<feature type="active site" evidence="5">
    <location>
        <position position="159"/>
    </location>
</feature>
<dbReference type="GO" id="GO:0005975">
    <property type="term" value="P:carbohydrate metabolic process"/>
    <property type="evidence" value="ECO:0007669"/>
    <property type="project" value="InterPro"/>
</dbReference>
<dbReference type="STRING" id="1656094.BFC18_06855"/>
<comment type="catalytic activity">
    <reaction evidence="1">
        <text>alpha-D-glucose 6-phosphate = beta-D-glucose 6-phosphate</text>
        <dbReference type="Rhea" id="RHEA:16249"/>
        <dbReference type="ChEBI" id="CHEBI:58225"/>
        <dbReference type="ChEBI" id="CHEBI:58247"/>
        <dbReference type="EC" id="5.1.3.15"/>
    </reaction>
</comment>
<feature type="active site" evidence="5">
    <location>
        <position position="259"/>
    </location>
</feature>
<dbReference type="InterPro" id="IPR014718">
    <property type="entry name" value="GH-type_carb-bd"/>
</dbReference>
<dbReference type="InterPro" id="IPR011013">
    <property type="entry name" value="Gal_mutarotase_sf_dom"/>
</dbReference>
<dbReference type="InterPro" id="IPR008183">
    <property type="entry name" value="Aldose_1/G6P_1-epimerase"/>
</dbReference>